<reference evidence="1 2" key="1">
    <citation type="journal article" date="2016" name="Nat. Commun.">
        <title>Thousands of microbial genomes shed light on interconnected biogeochemical processes in an aquifer system.</title>
        <authorList>
            <person name="Anantharaman K."/>
            <person name="Brown C.T."/>
            <person name="Hug L.A."/>
            <person name="Sharon I."/>
            <person name="Castelle C.J."/>
            <person name="Probst A.J."/>
            <person name="Thomas B.C."/>
            <person name="Singh A."/>
            <person name="Wilkins M.J."/>
            <person name="Karaoz U."/>
            <person name="Brodie E.L."/>
            <person name="Williams K.H."/>
            <person name="Hubbard S.S."/>
            <person name="Banfield J.F."/>
        </authorList>
    </citation>
    <scope>NUCLEOTIDE SEQUENCE [LARGE SCALE GENOMIC DNA]</scope>
</reference>
<sequence length="81" mass="9061">MKKSTYMLIVLAISLFVILSLLPKKHPTKMPADIIHKTYSSDKACLDCHSKGKGKPQSKKHPIKTENCVKCHNDKTAVSVR</sequence>
<proteinExistence type="predicted"/>
<gene>
    <name evidence="1" type="ORF">A2W05_05205</name>
</gene>
<protein>
    <submittedName>
        <fullName evidence="1">Uncharacterized protein</fullName>
    </submittedName>
</protein>
<organism evidence="1 2">
    <name type="scientific">Candidatus Schekmanbacteria bacterium RBG_16_38_10</name>
    <dbReference type="NCBI Taxonomy" id="1817879"/>
    <lineage>
        <taxon>Bacteria</taxon>
        <taxon>Candidatus Schekmaniibacteriota</taxon>
    </lineage>
</organism>
<dbReference type="Proteomes" id="UP000178797">
    <property type="component" value="Unassembled WGS sequence"/>
</dbReference>
<dbReference type="AlphaFoldDB" id="A0A1F7RQZ0"/>
<dbReference type="SUPFAM" id="SSF48695">
    <property type="entry name" value="Multiheme cytochromes"/>
    <property type="match status" value="1"/>
</dbReference>
<accession>A0A1F7RQZ0</accession>
<dbReference type="Gene3D" id="3.90.10.10">
    <property type="entry name" value="Cytochrome C3"/>
    <property type="match status" value="1"/>
</dbReference>
<comment type="caution">
    <text evidence="1">The sequence shown here is derived from an EMBL/GenBank/DDBJ whole genome shotgun (WGS) entry which is preliminary data.</text>
</comment>
<evidence type="ECO:0000313" key="2">
    <source>
        <dbReference type="Proteomes" id="UP000178797"/>
    </source>
</evidence>
<evidence type="ECO:0000313" key="1">
    <source>
        <dbReference type="EMBL" id="OGL43750.1"/>
    </source>
</evidence>
<name>A0A1F7RQZ0_9BACT</name>
<dbReference type="InterPro" id="IPR036280">
    <property type="entry name" value="Multihaem_cyt_sf"/>
</dbReference>
<dbReference type="EMBL" id="MGDE01000210">
    <property type="protein sequence ID" value="OGL43750.1"/>
    <property type="molecule type" value="Genomic_DNA"/>
</dbReference>